<dbReference type="EMBL" id="QRCM01000001">
    <property type="protein sequence ID" value="TXG89578.1"/>
    <property type="molecule type" value="Genomic_DNA"/>
</dbReference>
<name>A0A6P2CF79_9NOCA</name>
<dbReference type="AlphaFoldDB" id="A0A6P2CF79"/>
<dbReference type="RefSeq" id="WP_010840430.1">
    <property type="nucleotide sequence ID" value="NZ_QRCM01000001.1"/>
</dbReference>
<organism evidence="1 2">
    <name type="scientific">Rhodococcus rhodnii</name>
    <dbReference type="NCBI Taxonomy" id="38312"/>
    <lineage>
        <taxon>Bacteria</taxon>
        <taxon>Bacillati</taxon>
        <taxon>Actinomycetota</taxon>
        <taxon>Actinomycetes</taxon>
        <taxon>Mycobacteriales</taxon>
        <taxon>Nocardiaceae</taxon>
        <taxon>Rhodococcus</taxon>
    </lineage>
</organism>
<dbReference type="Proteomes" id="UP000471120">
    <property type="component" value="Unassembled WGS sequence"/>
</dbReference>
<evidence type="ECO:0000313" key="2">
    <source>
        <dbReference type="Proteomes" id="UP000471120"/>
    </source>
</evidence>
<gene>
    <name evidence="1" type="ORF">DW322_04270</name>
</gene>
<evidence type="ECO:0000313" key="1">
    <source>
        <dbReference type="EMBL" id="TXG89578.1"/>
    </source>
</evidence>
<evidence type="ECO:0008006" key="3">
    <source>
        <dbReference type="Google" id="ProtNLM"/>
    </source>
</evidence>
<proteinExistence type="predicted"/>
<reference evidence="1 2" key="1">
    <citation type="submission" date="2018-07" db="EMBL/GenBank/DDBJ databases">
        <title>Genome sequence of Rhodococcus rhodnii ATCC 35071 from Rhodnius prolixus.</title>
        <authorList>
            <person name="Patel V."/>
            <person name="Vogel K.J."/>
        </authorList>
    </citation>
    <scope>NUCLEOTIDE SEQUENCE [LARGE SCALE GENOMIC DNA]</scope>
    <source>
        <strain evidence="1 2">ATCC 35071</strain>
    </source>
</reference>
<comment type="caution">
    <text evidence="1">The sequence shown here is derived from an EMBL/GenBank/DDBJ whole genome shotgun (WGS) entry which is preliminary data.</text>
</comment>
<accession>A0A6P2CF79</accession>
<dbReference type="Gene3D" id="3.40.50.300">
    <property type="entry name" value="P-loop containing nucleotide triphosphate hydrolases"/>
    <property type="match status" value="1"/>
</dbReference>
<dbReference type="InterPro" id="IPR027417">
    <property type="entry name" value="P-loop_NTPase"/>
</dbReference>
<dbReference type="SUPFAM" id="SSF52540">
    <property type="entry name" value="P-loop containing nucleoside triphosphate hydrolases"/>
    <property type="match status" value="1"/>
</dbReference>
<protein>
    <recommendedName>
        <fullName evidence="3">ParA family protein</fullName>
    </recommendedName>
</protein>
<sequence>MSPPLTWVPYPTAVIVAGACGGAGATTTALGLANIAVTQGVPIVAVDATPAGDDIADRGADAMTAELGIEQLLATTSDGIIGDDAFMRASSHTSTGARILQRTGTTLANDREYRAIADYLRARHASGLYSVGHRLGADYLAPILRSRHAPMALVVPCRVDAINRMRFTLDAIAAAAGRDLLQRTVIAISHQDPNGWKVDVDLLRRYLEGQIHAILEIPYDQHLASGTLIEPSRLAPPTVTAYSMLARALAEASDDAS</sequence>